<dbReference type="OrthoDB" id="5796350at2759"/>
<gene>
    <name evidence="2" type="ORF">CJOHNSTONI_LOCUS7693</name>
</gene>
<dbReference type="AlphaFoldDB" id="A0A8J2QAR4"/>
<proteinExistence type="predicted"/>
<keyword evidence="3" id="KW-1185">Reference proteome</keyword>
<feature type="region of interest" description="Disordered" evidence="1">
    <location>
        <begin position="711"/>
        <end position="738"/>
    </location>
</feature>
<evidence type="ECO:0000313" key="3">
    <source>
        <dbReference type="Proteomes" id="UP000746747"/>
    </source>
</evidence>
<accession>A0A8J2QAR4</accession>
<evidence type="ECO:0000313" key="2">
    <source>
        <dbReference type="EMBL" id="CAG9537938.1"/>
    </source>
</evidence>
<comment type="caution">
    <text evidence="2">The sequence shown here is derived from an EMBL/GenBank/DDBJ whole genome shotgun (WGS) entry which is preliminary data.</text>
</comment>
<dbReference type="Proteomes" id="UP000746747">
    <property type="component" value="Unassembled WGS sequence"/>
</dbReference>
<organism evidence="2 3">
    <name type="scientific">Cercopithifilaria johnstoni</name>
    <dbReference type="NCBI Taxonomy" id="2874296"/>
    <lineage>
        <taxon>Eukaryota</taxon>
        <taxon>Metazoa</taxon>
        <taxon>Ecdysozoa</taxon>
        <taxon>Nematoda</taxon>
        <taxon>Chromadorea</taxon>
        <taxon>Rhabditida</taxon>
        <taxon>Spirurina</taxon>
        <taxon>Spiruromorpha</taxon>
        <taxon>Filarioidea</taxon>
        <taxon>Onchocercidae</taxon>
        <taxon>Cercopithifilaria</taxon>
    </lineage>
</organism>
<evidence type="ECO:0000256" key="1">
    <source>
        <dbReference type="SAM" id="MobiDB-lite"/>
    </source>
</evidence>
<name>A0A8J2QAR4_9BILA</name>
<feature type="compositionally biased region" description="Basic and acidic residues" evidence="1">
    <location>
        <begin position="721"/>
        <end position="738"/>
    </location>
</feature>
<dbReference type="EMBL" id="CAKAEH010001603">
    <property type="protein sequence ID" value="CAG9537938.1"/>
    <property type="molecule type" value="Genomic_DNA"/>
</dbReference>
<reference evidence="2" key="1">
    <citation type="submission" date="2021-09" db="EMBL/GenBank/DDBJ databases">
        <authorList>
            <consortium name="Pathogen Informatics"/>
        </authorList>
    </citation>
    <scope>NUCLEOTIDE SEQUENCE</scope>
</reference>
<sequence length="783" mass="90270">MAVTSTSMEEQQQLLEGIVTYCDDRLARIWIEVVKCEKEINFAYRSRHFNLGDWLSVSLTTDEVHKITPLLETRVLKIGVTQVRTEVIFRHCDEKIGHGTIIQSKHFNRVAVFTPFTGIIRDRIYRVYVERIPRDQQWNEQESGTYWFVPSNQIPELVPISKHPANDMQLIGPLVGVVVSKAKKFAFVWTSVLGEGICENHGNLMIGGWIKFMADPHLKNYFNMNINFRIIEWTMADPILRCVPLSNNLMLISTIFISHWPMNNLIADWIGPVTDRNHMLEKAVYSFGIKHTYKVVLERLKKSLKEPITTWNVRQVLNGDRRNGIVCFVDIQKSLALVYIQDANHGNGRMLYVDLKIFEAVPALGDWFNFEIYENSQFWRVLSAVKSKKLCISHIIDNQLEVETEVVLTDKISAEGHRVMFSVVLGAVADDANRLSNIILNASQKCTVWCTTTRTTFPDDPYWRISNFPILPMKNRAFIAKPKLNTNVEEINDVSYVGIVVGKCRTSYFVWASSLAEIMCYYKDDLRVGDWIRFWIRRKQGAHPSRKPFYINKWQKIDSPYSTREENKTVVVTVELTIPKNYNSPQPPSLPFFGEVLDRKHYFGANINDIRGHVIEVDIKHIRTKKNVSSWDIVFVFLKRPLHKQKESVHAKAVEMIIDPVKIDVVATPSNASTSSISTQNRTAFFTVDRSLPPGKSNTVEYSCSNFEPRDYKNHSSTTYSEKKKEHDKDYHGRSGSQKDDLELDPVICSMKLLLMSKEVQEAIKTNCAEEYTALRQYFDLMA</sequence>
<protein>
    <submittedName>
        <fullName evidence="2">Uncharacterized protein</fullName>
    </submittedName>
</protein>